<dbReference type="SUPFAM" id="SSF51269">
    <property type="entry name" value="AFP III-like domain"/>
    <property type="match status" value="1"/>
</dbReference>
<dbReference type="Gene3D" id="3.20.20.70">
    <property type="entry name" value="Aldolase class I"/>
    <property type="match status" value="1"/>
</dbReference>
<dbReference type="SUPFAM" id="SSF51569">
    <property type="entry name" value="Aldolase"/>
    <property type="match status" value="1"/>
</dbReference>
<name>A0ABY1ZQN6_9GAMM</name>
<dbReference type="InterPro" id="IPR013785">
    <property type="entry name" value="Aldolase_TIM"/>
</dbReference>
<dbReference type="InterPro" id="IPR013132">
    <property type="entry name" value="PseI/NeuA/B-like_N"/>
</dbReference>
<accession>A0ABY1ZQN6</accession>
<dbReference type="Pfam" id="PF03102">
    <property type="entry name" value="NeuB"/>
    <property type="match status" value="1"/>
</dbReference>
<dbReference type="EMBL" id="SJDL01000010">
    <property type="protein sequence ID" value="TBW56706.1"/>
    <property type="molecule type" value="Genomic_DNA"/>
</dbReference>
<dbReference type="InterPro" id="IPR020007">
    <property type="entry name" value="NeuB/NeuA"/>
</dbReference>
<evidence type="ECO:0000313" key="3">
    <source>
        <dbReference type="Proteomes" id="UP000313645"/>
    </source>
</evidence>
<dbReference type="PANTHER" id="PTHR42966:SF1">
    <property type="entry name" value="SIALIC ACID SYNTHASE"/>
    <property type="match status" value="1"/>
</dbReference>
<proteinExistence type="predicted"/>
<dbReference type="EC" id="2.5.1.56" evidence="2"/>
<dbReference type="InterPro" id="IPR036732">
    <property type="entry name" value="AFP_Neu5c_C_sf"/>
</dbReference>
<sequence length="354" mass="38641">MVRVIAEAGVNHNGDREMAFQLVKVAADSGADAVKFQTFNAERLAALTAPKAKYQQATTDALESQFAMLKKLELPSEWHVELQRYANDLGITFISTAFDLQSLAFLQTLDLPYYKIPSGEITNGPLLLAFAQTGKELIISTGMATLSEIEQALAVVAYGYAHQGEPERLEQIWRFWSKPGVQASLEGKVSLLHCTSQYPTPMEEVNLKAMSALANAFGLPVGYSDHTQGLVIPTAAVARGATIIEKHFTLDRNLPGPDHKASLEPDELKELVSNIRGVEKALGDGVKKPQPSEWDTREAARQQVIFCETVGKGERIERHALSTARCGRGASPMTLWDMVGKVASDTYAKGDVPE</sequence>
<evidence type="ECO:0000259" key="1">
    <source>
        <dbReference type="Pfam" id="PF03102"/>
    </source>
</evidence>
<reference evidence="2 3" key="1">
    <citation type="submission" date="2019-02" db="EMBL/GenBank/DDBJ databases">
        <title>Marinobacter halodurans sp. nov., a marine bacterium isolated from sea tidal flat.</title>
        <authorList>
            <person name="Yoo Y."/>
            <person name="Lee D.W."/>
            <person name="Kim B.S."/>
            <person name="Kim J.-J."/>
        </authorList>
    </citation>
    <scope>NUCLEOTIDE SEQUENCE [LARGE SCALE GENOMIC DNA]</scope>
    <source>
        <strain evidence="2 3">YJ-S3-2</strain>
    </source>
</reference>
<evidence type="ECO:0000313" key="2">
    <source>
        <dbReference type="EMBL" id="TBW56706.1"/>
    </source>
</evidence>
<dbReference type="PANTHER" id="PTHR42966">
    <property type="entry name" value="N-ACETYLNEURAMINATE SYNTHASE"/>
    <property type="match status" value="1"/>
</dbReference>
<protein>
    <submittedName>
        <fullName evidence="2">N-acetylneuraminate synthase</fullName>
        <ecNumber evidence="2">2.5.1.56</ecNumber>
    </submittedName>
</protein>
<keyword evidence="2" id="KW-0808">Transferase</keyword>
<dbReference type="Proteomes" id="UP000313645">
    <property type="component" value="Unassembled WGS sequence"/>
</dbReference>
<organism evidence="2 3">
    <name type="scientific">Marinobacter halodurans</name>
    <dbReference type="NCBI Taxonomy" id="2528979"/>
    <lineage>
        <taxon>Bacteria</taxon>
        <taxon>Pseudomonadati</taxon>
        <taxon>Pseudomonadota</taxon>
        <taxon>Gammaproteobacteria</taxon>
        <taxon>Pseudomonadales</taxon>
        <taxon>Marinobacteraceae</taxon>
        <taxon>Marinobacter</taxon>
    </lineage>
</organism>
<keyword evidence="3" id="KW-1185">Reference proteome</keyword>
<gene>
    <name evidence="2" type="primary">neuB</name>
    <name evidence="2" type="ORF">EZI54_08650</name>
</gene>
<comment type="caution">
    <text evidence="2">The sequence shown here is derived from an EMBL/GenBank/DDBJ whole genome shotgun (WGS) entry which is preliminary data.</text>
</comment>
<dbReference type="InterPro" id="IPR051690">
    <property type="entry name" value="PseI-like"/>
</dbReference>
<feature type="domain" description="PseI/NeuA/B-like" evidence="1">
    <location>
        <begin position="22"/>
        <end position="287"/>
    </location>
</feature>
<dbReference type="GO" id="GO:0050462">
    <property type="term" value="F:N-acetylneuraminate synthase activity"/>
    <property type="evidence" value="ECO:0007669"/>
    <property type="project" value="UniProtKB-EC"/>
</dbReference>
<dbReference type="NCBIfam" id="TIGR03569">
    <property type="entry name" value="NeuB_NnaB"/>
    <property type="match status" value="1"/>
</dbReference>
<dbReference type="RefSeq" id="WP_123635018.1">
    <property type="nucleotide sequence ID" value="NZ_SJDL01000010.1"/>
</dbReference>